<evidence type="ECO:0000313" key="10">
    <source>
        <dbReference type="EMBL" id="KXB63162.1"/>
    </source>
</evidence>
<comment type="similarity">
    <text evidence="2">Belongs to the ribonucleoside diphosphate reductase small chain family.</text>
</comment>
<comment type="subunit">
    <text evidence="3">Tetramer of two alpha and two beta subunits.</text>
</comment>
<evidence type="ECO:0000313" key="11">
    <source>
        <dbReference type="Proteomes" id="UP000070355"/>
    </source>
</evidence>
<proteinExistence type="inferred from homology"/>
<dbReference type="AlphaFoldDB" id="A0A134A656"/>
<protein>
    <recommendedName>
        <fullName evidence="4">ribonucleoside-diphosphate reductase</fullName>
        <ecNumber evidence="4">1.17.4.1</ecNumber>
    </recommendedName>
</protein>
<accession>A0A134A656</accession>
<evidence type="ECO:0000256" key="6">
    <source>
        <dbReference type="ARBA" id="ARBA00023002"/>
    </source>
</evidence>
<dbReference type="GO" id="GO:0046872">
    <property type="term" value="F:metal ion binding"/>
    <property type="evidence" value="ECO:0007669"/>
    <property type="project" value="UniProtKB-KW"/>
</dbReference>
<dbReference type="NCBIfam" id="TIGR04171">
    <property type="entry name" value="RNR_1b_NrdF"/>
    <property type="match status" value="1"/>
</dbReference>
<dbReference type="GO" id="GO:0004748">
    <property type="term" value="F:ribonucleoside-diphosphate reductase activity, thioredoxin disulfide as acceptor"/>
    <property type="evidence" value="ECO:0007669"/>
    <property type="project" value="UniProtKB-EC"/>
</dbReference>
<name>A0A134A656_9BACL</name>
<dbReference type="GO" id="GO:0009263">
    <property type="term" value="P:deoxyribonucleotide biosynthetic process"/>
    <property type="evidence" value="ECO:0007669"/>
    <property type="project" value="UniProtKB-KW"/>
</dbReference>
<evidence type="ECO:0000256" key="4">
    <source>
        <dbReference type="ARBA" id="ARBA00012274"/>
    </source>
</evidence>
<dbReference type="PANTHER" id="PTHR23409">
    <property type="entry name" value="RIBONUCLEOSIDE-DIPHOSPHATE REDUCTASE SMALL CHAIN"/>
    <property type="match status" value="1"/>
</dbReference>
<gene>
    <name evidence="10" type="ORF">HMPREF3186_00193</name>
</gene>
<evidence type="ECO:0000256" key="1">
    <source>
        <dbReference type="ARBA" id="ARBA00001962"/>
    </source>
</evidence>
<keyword evidence="6" id="KW-0560">Oxidoreductase</keyword>
<dbReference type="Proteomes" id="UP000070355">
    <property type="component" value="Unassembled WGS sequence"/>
</dbReference>
<dbReference type="InterPro" id="IPR033909">
    <property type="entry name" value="RNR_small"/>
</dbReference>
<dbReference type="NCBIfam" id="NF007183">
    <property type="entry name" value="PRK09614.1-2"/>
    <property type="match status" value="1"/>
</dbReference>
<dbReference type="Pfam" id="PF00268">
    <property type="entry name" value="Ribonuc_red_sm"/>
    <property type="match status" value="1"/>
</dbReference>
<dbReference type="Gene3D" id="1.10.620.20">
    <property type="entry name" value="Ribonucleotide Reductase, subunit A"/>
    <property type="match status" value="1"/>
</dbReference>
<dbReference type="InterPro" id="IPR026494">
    <property type="entry name" value="RNR_NrdF-like"/>
</dbReference>
<evidence type="ECO:0000256" key="8">
    <source>
        <dbReference type="ARBA" id="ARBA00023116"/>
    </source>
</evidence>
<dbReference type="InterPro" id="IPR012348">
    <property type="entry name" value="RNR-like"/>
</dbReference>
<evidence type="ECO:0000256" key="2">
    <source>
        <dbReference type="ARBA" id="ARBA00009303"/>
    </source>
</evidence>
<evidence type="ECO:0000256" key="5">
    <source>
        <dbReference type="ARBA" id="ARBA00022723"/>
    </source>
</evidence>
<dbReference type="InterPro" id="IPR000358">
    <property type="entry name" value="RNR_small_fam"/>
</dbReference>
<sequence>MKAVNWNKQDDLTFMYWRQNIAQFWVDTEFKVSKDIKSWNEDLNDKEREAYKKVLAGLTGLDTQQGDKGMPLVSLHTEDMRKQAVYSFMGMMEQIHAKSYSTIFTSLIPSQETDYLLDEWVPSNPELQFKAKLIEDYYMRLFKPEVPTYDLYMARVASVFLESYIFYSGFFYPLYLAGQGKVTTSGEIIRKILLDETIHGSFTGFDAQEIFKTLTQEEQERAEKEMYKLLLDLYENELVYTKDIYSEIGLYEEVKDYVEYNANRALANLGYPGYFEDKEINPIIENAMNTNTKNHDFFSVKGDGYVVSMNVESIEDEDFIFE</sequence>
<dbReference type="PANTHER" id="PTHR23409:SF18">
    <property type="entry name" value="RIBONUCLEOSIDE-DIPHOSPHATE REDUCTASE SUBUNIT M2"/>
    <property type="match status" value="1"/>
</dbReference>
<dbReference type="PROSITE" id="PS00368">
    <property type="entry name" value="RIBORED_SMALL"/>
    <property type="match status" value="1"/>
</dbReference>
<dbReference type="CDD" id="cd01049">
    <property type="entry name" value="RNRR2"/>
    <property type="match status" value="1"/>
</dbReference>
<dbReference type="SUPFAM" id="SSF47240">
    <property type="entry name" value="Ferritin-like"/>
    <property type="match status" value="1"/>
</dbReference>
<keyword evidence="5" id="KW-0479">Metal-binding</keyword>
<keyword evidence="8" id="KW-0215">Deoxyribonucleotide synthesis</keyword>
<dbReference type="RefSeq" id="WP_060913496.1">
    <property type="nucleotide sequence ID" value="NZ_KQ959924.1"/>
</dbReference>
<reference evidence="11" key="1">
    <citation type="submission" date="2016-01" db="EMBL/GenBank/DDBJ databases">
        <authorList>
            <person name="Mitreva M."/>
            <person name="Pepin K.H."/>
            <person name="Mihindukulasuriya K.A."/>
            <person name="Fulton R."/>
            <person name="Fronick C."/>
            <person name="O'Laughlin M."/>
            <person name="Miner T."/>
            <person name="Herter B."/>
            <person name="Rosa B.A."/>
            <person name="Cordes M."/>
            <person name="Tomlinson C."/>
            <person name="Wollam A."/>
            <person name="Palsikar V.B."/>
            <person name="Mardis E.R."/>
            <person name="Wilson R.K."/>
        </authorList>
    </citation>
    <scope>NUCLEOTIDE SEQUENCE [LARGE SCALE GENOMIC DNA]</scope>
    <source>
        <strain evidence="11">DNF01167</strain>
    </source>
</reference>
<dbReference type="STRING" id="1379.HMPREF3186_00193"/>
<dbReference type="InterPro" id="IPR009078">
    <property type="entry name" value="Ferritin-like_SF"/>
</dbReference>
<dbReference type="InterPro" id="IPR030475">
    <property type="entry name" value="RNR_small_AS"/>
</dbReference>
<dbReference type="EMBL" id="LSDC01000017">
    <property type="protein sequence ID" value="KXB63162.1"/>
    <property type="molecule type" value="Genomic_DNA"/>
</dbReference>
<dbReference type="OrthoDB" id="9766544at2"/>
<dbReference type="EC" id="1.17.4.1" evidence="4"/>
<evidence type="ECO:0000256" key="7">
    <source>
        <dbReference type="ARBA" id="ARBA00023004"/>
    </source>
</evidence>
<comment type="caution">
    <text evidence="10">The sequence shown here is derived from an EMBL/GenBank/DDBJ whole genome shotgun (WGS) entry which is preliminary data.</text>
</comment>
<comment type="cofactor">
    <cofactor evidence="1">
        <name>Fe cation</name>
        <dbReference type="ChEBI" id="CHEBI:24875"/>
    </cofactor>
</comment>
<evidence type="ECO:0000256" key="3">
    <source>
        <dbReference type="ARBA" id="ARBA00011209"/>
    </source>
</evidence>
<dbReference type="GO" id="GO:0005971">
    <property type="term" value="C:ribonucleoside-diphosphate reductase complex"/>
    <property type="evidence" value="ECO:0007669"/>
    <property type="project" value="InterPro"/>
</dbReference>
<comment type="catalytic activity">
    <reaction evidence="9">
        <text>a 2'-deoxyribonucleoside 5'-diphosphate + [thioredoxin]-disulfide + H2O = a ribonucleoside 5'-diphosphate + [thioredoxin]-dithiol</text>
        <dbReference type="Rhea" id="RHEA:23252"/>
        <dbReference type="Rhea" id="RHEA-COMP:10698"/>
        <dbReference type="Rhea" id="RHEA-COMP:10700"/>
        <dbReference type="ChEBI" id="CHEBI:15377"/>
        <dbReference type="ChEBI" id="CHEBI:29950"/>
        <dbReference type="ChEBI" id="CHEBI:50058"/>
        <dbReference type="ChEBI" id="CHEBI:57930"/>
        <dbReference type="ChEBI" id="CHEBI:73316"/>
        <dbReference type="EC" id="1.17.4.1"/>
    </reaction>
</comment>
<evidence type="ECO:0000256" key="9">
    <source>
        <dbReference type="ARBA" id="ARBA00047754"/>
    </source>
</evidence>
<keyword evidence="7" id="KW-0408">Iron</keyword>
<dbReference type="PATRIC" id="fig|1379.3.peg.189"/>
<organism evidence="10 11">
    <name type="scientific">Gemella haemolysans</name>
    <dbReference type="NCBI Taxonomy" id="1379"/>
    <lineage>
        <taxon>Bacteria</taxon>
        <taxon>Bacillati</taxon>
        <taxon>Bacillota</taxon>
        <taxon>Bacilli</taxon>
        <taxon>Bacillales</taxon>
        <taxon>Gemellaceae</taxon>
        <taxon>Gemella</taxon>
    </lineage>
</organism>
<dbReference type="UniPathway" id="UPA00326"/>